<evidence type="ECO:0000256" key="6">
    <source>
        <dbReference type="ARBA" id="ARBA00023157"/>
    </source>
</evidence>
<evidence type="ECO:0000256" key="3">
    <source>
        <dbReference type="ARBA" id="ARBA00022630"/>
    </source>
</evidence>
<keyword evidence="3" id="KW-0285">Flavoprotein</keyword>
<sequence length="153" mass="17553">MKIPPEVWGPIFWHTIHISALGYSANPTYGQKKAAKEFYESLAFLIPCPVCRQHYEVHLQKNPLTPHLDRRDDLFRWTVNLHNEVNASLGKPRLLESEVIYYYRRIGGRGKNPVINQDTLDELDMRSMIKGGIIGGGAMFVLAIAIWYSVQKD</sequence>
<dbReference type="SUPFAM" id="SSF69000">
    <property type="entry name" value="FAD-dependent thiol oxidase"/>
    <property type="match status" value="1"/>
</dbReference>
<evidence type="ECO:0000313" key="9">
    <source>
        <dbReference type="EMBL" id="QHU12751.1"/>
    </source>
</evidence>
<evidence type="ECO:0000259" key="8">
    <source>
        <dbReference type="PROSITE" id="PS51324"/>
    </source>
</evidence>
<evidence type="ECO:0000256" key="5">
    <source>
        <dbReference type="ARBA" id="ARBA00023002"/>
    </source>
</evidence>
<evidence type="ECO:0000256" key="4">
    <source>
        <dbReference type="ARBA" id="ARBA00022827"/>
    </source>
</evidence>
<feature type="transmembrane region" description="Helical" evidence="7">
    <location>
        <begin position="132"/>
        <end position="150"/>
    </location>
</feature>
<evidence type="ECO:0000256" key="7">
    <source>
        <dbReference type="SAM" id="Phobius"/>
    </source>
</evidence>
<dbReference type="AlphaFoldDB" id="A0A6C0K6G5"/>
<dbReference type="InterPro" id="IPR017905">
    <property type="entry name" value="ERV/ALR_sulphydryl_oxidase"/>
</dbReference>
<dbReference type="InterPro" id="IPR039799">
    <property type="entry name" value="ALR/ERV"/>
</dbReference>
<proteinExistence type="predicted"/>
<dbReference type="EC" id="1.8.3.2" evidence="2"/>
<dbReference type="Gene3D" id="1.20.120.310">
    <property type="entry name" value="ERV/ALR sulfhydryl oxidase domain"/>
    <property type="match status" value="1"/>
</dbReference>
<organism evidence="9">
    <name type="scientific">viral metagenome</name>
    <dbReference type="NCBI Taxonomy" id="1070528"/>
    <lineage>
        <taxon>unclassified sequences</taxon>
        <taxon>metagenomes</taxon>
        <taxon>organismal metagenomes</taxon>
    </lineage>
</organism>
<dbReference type="PROSITE" id="PS51324">
    <property type="entry name" value="ERV_ALR"/>
    <property type="match status" value="1"/>
</dbReference>
<dbReference type="PANTHER" id="PTHR12645:SF0">
    <property type="entry name" value="FAD-LINKED SULFHYDRYL OXIDASE ALR"/>
    <property type="match status" value="1"/>
</dbReference>
<dbReference type="PANTHER" id="PTHR12645">
    <property type="entry name" value="ALR/ERV"/>
    <property type="match status" value="1"/>
</dbReference>
<name>A0A6C0K6G5_9ZZZZ</name>
<keyword evidence="5" id="KW-0560">Oxidoreductase</keyword>
<comment type="cofactor">
    <cofactor evidence="1">
        <name>FAD</name>
        <dbReference type="ChEBI" id="CHEBI:57692"/>
    </cofactor>
</comment>
<dbReference type="GO" id="GO:0005739">
    <property type="term" value="C:mitochondrion"/>
    <property type="evidence" value="ECO:0007669"/>
    <property type="project" value="TreeGrafter"/>
</dbReference>
<dbReference type="GO" id="GO:0050660">
    <property type="term" value="F:flavin adenine dinucleotide binding"/>
    <property type="evidence" value="ECO:0007669"/>
    <property type="project" value="TreeGrafter"/>
</dbReference>
<keyword evidence="4" id="KW-0274">FAD</keyword>
<dbReference type="InterPro" id="IPR036774">
    <property type="entry name" value="ERV/ALR_sulphydryl_oxid_sf"/>
</dbReference>
<feature type="domain" description="ERV/ALR sulfhydryl oxidase" evidence="8">
    <location>
        <begin position="1"/>
        <end position="103"/>
    </location>
</feature>
<protein>
    <recommendedName>
        <fullName evidence="2">thiol oxidase</fullName>
        <ecNumber evidence="2">1.8.3.2</ecNumber>
    </recommendedName>
</protein>
<keyword evidence="7" id="KW-1133">Transmembrane helix</keyword>
<keyword evidence="7" id="KW-0812">Transmembrane</keyword>
<dbReference type="Pfam" id="PF04777">
    <property type="entry name" value="Evr1_Alr"/>
    <property type="match status" value="1"/>
</dbReference>
<dbReference type="GO" id="GO:0016971">
    <property type="term" value="F:flavin-dependent sulfhydryl oxidase activity"/>
    <property type="evidence" value="ECO:0007669"/>
    <property type="project" value="InterPro"/>
</dbReference>
<reference evidence="9" key="1">
    <citation type="journal article" date="2020" name="Nature">
        <title>Giant virus diversity and host interactions through global metagenomics.</title>
        <authorList>
            <person name="Schulz F."/>
            <person name="Roux S."/>
            <person name="Paez-Espino D."/>
            <person name="Jungbluth S."/>
            <person name="Walsh D.A."/>
            <person name="Denef V.J."/>
            <person name="McMahon K.D."/>
            <person name="Konstantinidis K.T."/>
            <person name="Eloe-Fadrosh E.A."/>
            <person name="Kyrpides N.C."/>
            <person name="Woyke T."/>
        </authorList>
    </citation>
    <scope>NUCLEOTIDE SEQUENCE</scope>
    <source>
        <strain evidence="9">GVMAG-S-1101172-89</strain>
    </source>
</reference>
<keyword evidence="6" id="KW-1015">Disulfide bond</keyword>
<keyword evidence="7" id="KW-0472">Membrane</keyword>
<evidence type="ECO:0000256" key="2">
    <source>
        <dbReference type="ARBA" id="ARBA00012512"/>
    </source>
</evidence>
<evidence type="ECO:0000256" key="1">
    <source>
        <dbReference type="ARBA" id="ARBA00001974"/>
    </source>
</evidence>
<dbReference type="EMBL" id="MN740809">
    <property type="protein sequence ID" value="QHU12751.1"/>
    <property type="molecule type" value="Genomic_DNA"/>
</dbReference>
<accession>A0A6C0K6G5</accession>